<dbReference type="InterPro" id="IPR054465">
    <property type="entry name" value="Integrase_p58-like_C"/>
</dbReference>
<protein>
    <recommendedName>
        <fullName evidence="1">RNA-directed DNA polymerase</fullName>
        <ecNumber evidence="1">2.7.7.49</ecNumber>
    </recommendedName>
</protein>
<evidence type="ECO:0000259" key="3">
    <source>
        <dbReference type="PROSITE" id="PS50994"/>
    </source>
</evidence>
<dbReference type="InterPro" id="IPR012337">
    <property type="entry name" value="RNaseH-like_sf"/>
</dbReference>
<comment type="caution">
    <text evidence="4">The sequence shown here is derived from an EMBL/GenBank/DDBJ whole genome shotgun (WGS) entry which is preliminary data.</text>
</comment>
<dbReference type="OrthoDB" id="10059697at2759"/>
<accession>A0A423U7C7</accession>
<name>A0A423U7C7_PENVA</name>
<dbReference type="Pfam" id="PF00665">
    <property type="entry name" value="rve"/>
    <property type="match status" value="1"/>
</dbReference>
<dbReference type="PROSITE" id="PS50994">
    <property type="entry name" value="INTEGRASE"/>
    <property type="match status" value="1"/>
</dbReference>
<dbReference type="InterPro" id="IPR036397">
    <property type="entry name" value="RNaseH_sf"/>
</dbReference>
<evidence type="ECO:0000256" key="2">
    <source>
        <dbReference type="SAM" id="MobiDB-lite"/>
    </source>
</evidence>
<evidence type="ECO:0000313" key="4">
    <source>
        <dbReference type="EMBL" id="ROT84620.1"/>
    </source>
</evidence>
<dbReference type="Gene3D" id="3.30.420.10">
    <property type="entry name" value="Ribonuclease H-like superfamily/Ribonuclease H"/>
    <property type="match status" value="1"/>
</dbReference>
<dbReference type="AlphaFoldDB" id="A0A423U7C7"/>
<evidence type="ECO:0000313" key="5">
    <source>
        <dbReference type="Proteomes" id="UP000283509"/>
    </source>
</evidence>
<sequence length="651" mass="74109">MRPFARSTHPYYRSRKEFLQIPSGGTLKETIDGKAPKLRDSPPEDVSCEDLGSLEISTAEAVTPDSGYRGSALGALNESIEQHGFIEDGFESFDACLDFGYEPDEFFVFPETPAIDESCQICNEPQLDVASATPSPNTDGSNLLEEQLSLNHLTCEQKSQLTDILRSFPRLYTGNKHTETLLLTLSPILIPHCWKYPLQCRISRCKNRNHIRCPTSQPWPQQMREQQLQDPVCTDLIAWLERRQSLPKIRLPAAISDFELYDGVLYHLRHFPDRVVKQIYVPHQLCNQALHLAHQPPTAAHPGALRTYQNLCNNWFFPNMLHLARTYVASCETCQRRKAPVVRAPMQGHPPSKAPLEMVSADLMDLRRSAQGFRYVLSIIDHHTRYLQLVPLRDKSASRVLKAFVDHFITLFGPPAQLHTDNGLEFSSDEWRSLLKELEVRHSFSVAYHPQSNGVVERSNRVVKDALAALVQQSPSQWPIHLPAVRFALNSAIHRSTSDQPLYLLTGRMALFPRGLTNLQTIDEGQMVKCLADARRIAIKTTLETREANKRYYDRKAKPLHLNEGSLVLRKVEGSTRALDSRWKGPFRVLKKIGPVTYDILELQQPHRTMRVHANQLRPFVPASEIDFVEEGDQLPYPLVNFEFDAAPRIE</sequence>
<evidence type="ECO:0000256" key="1">
    <source>
        <dbReference type="ARBA" id="ARBA00012493"/>
    </source>
</evidence>
<dbReference type="GO" id="GO:0003676">
    <property type="term" value="F:nucleic acid binding"/>
    <property type="evidence" value="ECO:0007669"/>
    <property type="project" value="InterPro"/>
</dbReference>
<feature type="domain" description="Integrase catalytic" evidence="3">
    <location>
        <begin position="351"/>
        <end position="509"/>
    </location>
</feature>
<dbReference type="GO" id="GO:0003964">
    <property type="term" value="F:RNA-directed DNA polymerase activity"/>
    <property type="evidence" value="ECO:0007669"/>
    <property type="project" value="UniProtKB-EC"/>
</dbReference>
<keyword evidence="5" id="KW-1185">Reference proteome</keyword>
<dbReference type="FunFam" id="3.30.420.10:FF:000032">
    <property type="entry name" value="Retrovirus-related Pol polyprotein from transposon 297-like Protein"/>
    <property type="match status" value="1"/>
</dbReference>
<reference evidence="4 5" key="2">
    <citation type="submission" date="2019-01" db="EMBL/GenBank/DDBJ databases">
        <title>The decoding of complex shrimp genome reveals the adaptation for benthos swimmer, frequently molting mechanism and breeding impact on genome.</title>
        <authorList>
            <person name="Sun Y."/>
            <person name="Gao Y."/>
            <person name="Yu Y."/>
        </authorList>
    </citation>
    <scope>NUCLEOTIDE SEQUENCE [LARGE SCALE GENOMIC DNA]</scope>
    <source>
        <tissue evidence="4">Muscle</tissue>
    </source>
</reference>
<dbReference type="InterPro" id="IPR041588">
    <property type="entry name" value="Integrase_H2C2"/>
</dbReference>
<proteinExistence type="predicted"/>
<reference evidence="4 5" key="1">
    <citation type="submission" date="2018-04" db="EMBL/GenBank/DDBJ databases">
        <authorList>
            <person name="Zhang X."/>
            <person name="Yuan J."/>
            <person name="Li F."/>
            <person name="Xiang J."/>
        </authorList>
    </citation>
    <scope>NUCLEOTIDE SEQUENCE [LARGE SCALE GENOMIC DNA]</scope>
    <source>
        <tissue evidence="4">Muscle</tissue>
    </source>
</reference>
<dbReference type="InterPro" id="IPR001584">
    <property type="entry name" value="Integrase_cat-core"/>
</dbReference>
<organism evidence="4 5">
    <name type="scientific">Penaeus vannamei</name>
    <name type="common">Whiteleg shrimp</name>
    <name type="synonym">Litopenaeus vannamei</name>
    <dbReference type="NCBI Taxonomy" id="6689"/>
    <lineage>
        <taxon>Eukaryota</taxon>
        <taxon>Metazoa</taxon>
        <taxon>Ecdysozoa</taxon>
        <taxon>Arthropoda</taxon>
        <taxon>Crustacea</taxon>
        <taxon>Multicrustacea</taxon>
        <taxon>Malacostraca</taxon>
        <taxon>Eumalacostraca</taxon>
        <taxon>Eucarida</taxon>
        <taxon>Decapoda</taxon>
        <taxon>Dendrobranchiata</taxon>
        <taxon>Penaeoidea</taxon>
        <taxon>Penaeidae</taxon>
        <taxon>Penaeus</taxon>
    </lineage>
</organism>
<dbReference type="GO" id="GO:0015074">
    <property type="term" value="P:DNA integration"/>
    <property type="evidence" value="ECO:0007669"/>
    <property type="project" value="InterPro"/>
</dbReference>
<dbReference type="EC" id="2.7.7.49" evidence="1"/>
<dbReference type="FunFam" id="1.10.340.70:FF:000001">
    <property type="entry name" value="Retrovirus-related Pol polyprotein from transposon gypsy-like Protein"/>
    <property type="match status" value="1"/>
</dbReference>
<dbReference type="InterPro" id="IPR050951">
    <property type="entry name" value="Retrovirus_Pol_polyprotein"/>
</dbReference>
<dbReference type="Pfam" id="PF17921">
    <property type="entry name" value="Integrase_H2C2"/>
    <property type="match status" value="1"/>
</dbReference>
<dbReference type="SUPFAM" id="SSF53098">
    <property type="entry name" value="Ribonuclease H-like"/>
    <property type="match status" value="1"/>
</dbReference>
<dbReference type="Pfam" id="PF22938">
    <property type="entry name" value="Integrase_p58_C"/>
    <property type="match status" value="1"/>
</dbReference>
<feature type="region of interest" description="Disordered" evidence="2">
    <location>
        <begin position="23"/>
        <end position="45"/>
    </location>
</feature>
<dbReference type="EMBL" id="QCYY01000520">
    <property type="protein sequence ID" value="ROT84620.1"/>
    <property type="molecule type" value="Genomic_DNA"/>
</dbReference>
<feature type="compositionally biased region" description="Basic and acidic residues" evidence="2">
    <location>
        <begin position="29"/>
        <end position="42"/>
    </location>
</feature>
<gene>
    <name evidence="4" type="ORF">C7M84_022211</name>
</gene>
<dbReference type="Proteomes" id="UP000283509">
    <property type="component" value="Unassembled WGS sequence"/>
</dbReference>
<dbReference type="PANTHER" id="PTHR37984">
    <property type="entry name" value="PROTEIN CBG26694"/>
    <property type="match status" value="1"/>
</dbReference>
<dbReference type="PANTHER" id="PTHR37984:SF15">
    <property type="entry name" value="INTEGRASE CATALYTIC DOMAIN-CONTAINING PROTEIN"/>
    <property type="match status" value="1"/>
</dbReference>
<dbReference type="Gene3D" id="1.10.340.70">
    <property type="match status" value="1"/>
</dbReference>